<dbReference type="Proteomes" id="UP000288716">
    <property type="component" value="Unassembled WGS sequence"/>
</dbReference>
<feature type="non-terminal residue" evidence="14">
    <location>
        <position position="1"/>
    </location>
</feature>
<evidence type="ECO:0000256" key="3">
    <source>
        <dbReference type="ARBA" id="ARBA00006347"/>
    </source>
</evidence>
<keyword evidence="7" id="KW-0256">Endoplasmic reticulum</keyword>
<dbReference type="GO" id="GO:0003756">
    <property type="term" value="F:protein disulfide isomerase activity"/>
    <property type="evidence" value="ECO:0007669"/>
    <property type="project" value="UniProtKB-EC"/>
</dbReference>
<dbReference type="NCBIfam" id="TIGR01126">
    <property type="entry name" value="pdi_dom"/>
    <property type="match status" value="1"/>
</dbReference>
<evidence type="ECO:0000256" key="11">
    <source>
        <dbReference type="RuleBase" id="RU004208"/>
    </source>
</evidence>
<dbReference type="FunFam" id="3.40.30.10:FF:000032">
    <property type="entry name" value="Protein disulfide-isomerase A6 homolog"/>
    <property type="match status" value="1"/>
</dbReference>
<evidence type="ECO:0000256" key="7">
    <source>
        <dbReference type="ARBA" id="ARBA00022824"/>
    </source>
</evidence>
<dbReference type="OrthoDB" id="10264505at2759"/>
<evidence type="ECO:0000259" key="13">
    <source>
        <dbReference type="PROSITE" id="PS51352"/>
    </source>
</evidence>
<dbReference type="AlphaFoldDB" id="A0A443RY32"/>
<evidence type="ECO:0000313" key="15">
    <source>
        <dbReference type="Proteomes" id="UP000288716"/>
    </source>
</evidence>
<dbReference type="STRING" id="299467.A0A443RY32"/>
<evidence type="ECO:0000256" key="10">
    <source>
        <dbReference type="ARBA" id="ARBA00023284"/>
    </source>
</evidence>
<evidence type="ECO:0000256" key="6">
    <source>
        <dbReference type="ARBA" id="ARBA00022737"/>
    </source>
</evidence>
<feature type="domain" description="Thioredoxin" evidence="13">
    <location>
        <begin position="78"/>
        <end position="195"/>
    </location>
</feature>
<keyword evidence="6" id="KW-0677">Repeat</keyword>
<evidence type="ECO:0000256" key="4">
    <source>
        <dbReference type="ARBA" id="ARBA00012723"/>
    </source>
</evidence>
<protein>
    <recommendedName>
        <fullName evidence="4">protein disulfide-isomerase</fullName>
        <ecNumber evidence="4">5.3.4.1</ecNumber>
    </recommendedName>
</protein>
<dbReference type="CDD" id="cd02983">
    <property type="entry name" value="P5_C"/>
    <property type="match status" value="1"/>
</dbReference>
<dbReference type="InterPro" id="IPR057305">
    <property type="entry name" value="Thioredox_PDIA6_C"/>
</dbReference>
<dbReference type="SUPFAM" id="SSF52833">
    <property type="entry name" value="Thioredoxin-like"/>
    <property type="match status" value="3"/>
</dbReference>
<evidence type="ECO:0000256" key="12">
    <source>
        <dbReference type="SAM" id="MobiDB-lite"/>
    </source>
</evidence>
<dbReference type="EMBL" id="NCKV01018617">
    <property type="protein sequence ID" value="RWS20282.1"/>
    <property type="molecule type" value="Genomic_DNA"/>
</dbReference>
<dbReference type="GO" id="GO:0005788">
    <property type="term" value="C:endoplasmic reticulum lumen"/>
    <property type="evidence" value="ECO:0007669"/>
    <property type="project" value="UniProtKB-SubCell"/>
</dbReference>
<dbReference type="PANTHER" id="PTHR45815:SF3">
    <property type="entry name" value="PROTEIN DISULFIDE-ISOMERASE A6"/>
    <property type="match status" value="1"/>
</dbReference>
<evidence type="ECO:0000256" key="8">
    <source>
        <dbReference type="ARBA" id="ARBA00023157"/>
    </source>
</evidence>
<dbReference type="EC" id="5.3.4.1" evidence="4"/>
<keyword evidence="15" id="KW-1185">Reference proteome</keyword>
<dbReference type="Gene3D" id="3.40.30.10">
    <property type="entry name" value="Glutaredoxin"/>
    <property type="match status" value="3"/>
</dbReference>
<dbReference type="PROSITE" id="PS51352">
    <property type="entry name" value="THIOREDOXIN_2"/>
    <property type="match status" value="1"/>
</dbReference>
<evidence type="ECO:0000256" key="2">
    <source>
        <dbReference type="ARBA" id="ARBA00004319"/>
    </source>
</evidence>
<organism evidence="14 15">
    <name type="scientific">Leptotrombidium deliense</name>
    <dbReference type="NCBI Taxonomy" id="299467"/>
    <lineage>
        <taxon>Eukaryota</taxon>
        <taxon>Metazoa</taxon>
        <taxon>Ecdysozoa</taxon>
        <taxon>Arthropoda</taxon>
        <taxon>Chelicerata</taxon>
        <taxon>Arachnida</taxon>
        <taxon>Acari</taxon>
        <taxon>Acariformes</taxon>
        <taxon>Trombidiformes</taxon>
        <taxon>Prostigmata</taxon>
        <taxon>Anystina</taxon>
        <taxon>Parasitengona</taxon>
        <taxon>Trombiculoidea</taxon>
        <taxon>Trombiculidae</taxon>
        <taxon>Leptotrombidium</taxon>
    </lineage>
</organism>
<dbReference type="PANTHER" id="PTHR45815">
    <property type="entry name" value="PROTEIN DISULFIDE-ISOMERASE A6"/>
    <property type="match status" value="1"/>
</dbReference>
<dbReference type="Pfam" id="PF00085">
    <property type="entry name" value="Thioredoxin"/>
    <property type="match status" value="2"/>
</dbReference>
<comment type="subcellular location">
    <subcellularLocation>
        <location evidence="2">Endoplasmic reticulum lumen</location>
    </subcellularLocation>
</comment>
<keyword evidence="10" id="KW-0676">Redox-active center</keyword>
<proteinExistence type="inferred from homology"/>
<dbReference type="InterPro" id="IPR013766">
    <property type="entry name" value="Thioredoxin_domain"/>
</dbReference>
<keyword evidence="8" id="KW-1015">Disulfide bond</keyword>
<evidence type="ECO:0000256" key="5">
    <source>
        <dbReference type="ARBA" id="ARBA00022729"/>
    </source>
</evidence>
<name>A0A443RY32_9ACAR</name>
<sequence length="362" mass="39933">SKAASALKGIIKVGGVDADQHKSLGGQYGVRGFPTVKIFYKNKVIDYSGPRTSQGLIDAGFRELRKIVDNRAGGKGDYSEGKRSGNAVIELTDSNFKETVLESDEMWLVEFFAPWCGHCKNLEPHWKKAASELEGKVKLGALDATVHTVTASKYGIQGFPTIKFFRAGKKGDPEDYDGGRTSADIVNWALTKHLQNLPAPEVKQLTTEKVLKDVCDNSQLCVISFLPHILDCQSECRNEYLEILKQVGDKFKQNGWGYLWSEAVAQPDLEEALGIGGFGYPAMAALNVRKMKYSWLRGSFSKDGINEFLRDLSYGKGSSVPVKGAKLPKIHKVDKWDGKDGVPPVEEDIDLDDDKPAEKSEL</sequence>
<gene>
    <name evidence="14" type="ORF">B4U80_03543</name>
</gene>
<dbReference type="InterPro" id="IPR005788">
    <property type="entry name" value="PDI_thioredoxin-like_dom"/>
</dbReference>
<dbReference type="PROSITE" id="PS00194">
    <property type="entry name" value="THIOREDOXIN_1"/>
    <property type="match status" value="1"/>
</dbReference>
<keyword evidence="5" id="KW-0732">Signal</keyword>
<keyword evidence="9 14" id="KW-0413">Isomerase</keyword>
<comment type="caution">
    <text evidence="14">The sequence shown here is derived from an EMBL/GenBank/DDBJ whole genome shotgun (WGS) entry which is preliminary data.</text>
</comment>
<comment type="catalytic activity">
    <reaction evidence="1">
        <text>Catalyzes the rearrangement of -S-S- bonds in proteins.</text>
        <dbReference type="EC" id="5.3.4.1"/>
    </reaction>
</comment>
<dbReference type="CDD" id="cd03001">
    <property type="entry name" value="PDI_a_P5"/>
    <property type="match status" value="1"/>
</dbReference>
<dbReference type="InterPro" id="IPR036249">
    <property type="entry name" value="Thioredoxin-like_sf"/>
</dbReference>
<comment type="similarity">
    <text evidence="3 11">Belongs to the protein disulfide isomerase family.</text>
</comment>
<dbReference type="GO" id="GO:0034976">
    <property type="term" value="P:response to endoplasmic reticulum stress"/>
    <property type="evidence" value="ECO:0007669"/>
    <property type="project" value="TreeGrafter"/>
</dbReference>
<accession>A0A443RY32</accession>
<dbReference type="VEuPathDB" id="VectorBase:LDEU011758"/>
<dbReference type="InterPro" id="IPR017937">
    <property type="entry name" value="Thioredoxin_CS"/>
</dbReference>
<dbReference type="PRINTS" id="PR00421">
    <property type="entry name" value="THIOREDOXIN"/>
</dbReference>
<evidence type="ECO:0000256" key="9">
    <source>
        <dbReference type="ARBA" id="ARBA00023235"/>
    </source>
</evidence>
<evidence type="ECO:0000313" key="14">
    <source>
        <dbReference type="EMBL" id="RWS20282.1"/>
    </source>
</evidence>
<dbReference type="GO" id="GO:0015035">
    <property type="term" value="F:protein-disulfide reductase activity"/>
    <property type="evidence" value="ECO:0007669"/>
    <property type="project" value="TreeGrafter"/>
</dbReference>
<feature type="region of interest" description="Disordered" evidence="12">
    <location>
        <begin position="336"/>
        <end position="362"/>
    </location>
</feature>
<evidence type="ECO:0000256" key="1">
    <source>
        <dbReference type="ARBA" id="ARBA00001182"/>
    </source>
</evidence>
<reference evidence="14 15" key="1">
    <citation type="journal article" date="2018" name="Gigascience">
        <title>Genomes of trombidid mites reveal novel predicted allergens and laterally-transferred genes associated with secondary metabolism.</title>
        <authorList>
            <person name="Dong X."/>
            <person name="Chaisiri K."/>
            <person name="Xia D."/>
            <person name="Armstrong S.D."/>
            <person name="Fang Y."/>
            <person name="Donnelly M.J."/>
            <person name="Kadowaki T."/>
            <person name="McGarry J.W."/>
            <person name="Darby A.C."/>
            <person name="Makepeace B.L."/>
        </authorList>
    </citation>
    <scope>NUCLEOTIDE SEQUENCE [LARGE SCALE GENOMIC DNA]</scope>
    <source>
        <strain evidence="14">UoL-UT</strain>
    </source>
</reference>
<dbReference type="Pfam" id="PF24541">
    <property type="entry name" value="Thioredox_PDIA6_C"/>
    <property type="match status" value="1"/>
</dbReference>